<dbReference type="EMBL" id="JQAN02000002">
    <property type="protein sequence ID" value="PPD59101.1"/>
    <property type="molecule type" value="Genomic_DNA"/>
</dbReference>
<evidence type="ECO:0000259" key="1">
    <source>
        <dbReference type="Pfam" id="PF01814"/>
    </source>
</evidence>
<dbReference type="PANTHER" id="PTHR39966">
    <property type="entry name" value="BLL2471 PROTEIN-RELATED"/>
    <property type="match status" value="1"/>
</dbReference>
<evidence type="ECO:0000313" key="2">
    <source>
        <dbReference type="EMBL" id="PPD59101.1"/>
    </source>
</evidence>
<dbReference type="RefSeq" id="WP_102331882.1">
    <property type="nucleotide sequence ID" value="NZ_CP058566.2"/>
</dbReference>
<name>A0A2P5P9Y2_9CHLR</name>
<organism evidence="2 3">
    <name type="scientific">Dehalogenimonas etheniformans</name>
    <dbReference type="NCBI Taxonomy" id="1536648"/>
    <lineage>
        <taxon>Bacteria</taxon>
        <taxon>Bacillati</taxon>
        <taxon>Chloroflexota</taxon>
        <taxon>Dehalococcoidia</taxon>
        <taxon>Dehalococcoidales</taxon>
        <taxon>Dehalococcoidaceae</taxon>
        <taxon>Dehalogenimonas</taxon>
    </lineage>
</organism>
<protein>
    <submittedName>
        <fullName evidence="2">Hemerythrin</fullName>
    </submittedName>
</protein>
<accession>A0A2P5P9Y2</accession>
<dbReference type="Gene3D" id="1.20.120.520">
    <property type="entry name" value="nmb1532 protein domain like"/>
    <property type="match status" value="1"/>
</dbReference>
<gene>
    <name evidence="2" type="ORF">JP09_000770</name>
</gene>
<reference evidence="2 3" key="1">
    <citation type="journal article" date="2017" name="ISME J.">
        <title>Grape pomace compost harbors organohalide-respiring Dehalogenimonas species with novel reductive dehalogenase genes.</title>
        <authorList>
            <person name="Yang Y."/>
            <person name="Higgins S.A."/>
            <person name="Yan J."/>
            <person name="Simsir B."/>
            <person name="Chourey K."/>
            <person name="Iyer R."/>
            <person name="Hettich R.L."/>
            <person name="Baldwin B."/>
            <person name="Ogles D.M."/>
            <person name="Loffler F.E."/>
        </authorList>
    </citation>
    <scope>NUCLEOTIDE SEQUENCE [LARGE SCALE GENOMIC DNA]</scope>
    <source>
        <strain evidence="2 3">GP</strain>
    </source>
</reference>
<dbReference type="Proteomes" id="UP000235653">
    <property type="component" value="Unassembled WGS sequence"/>
</dbReference>
<evidence type="ECO:0000313" key="3">
    <source>
        <dbReference type="Proteomes" id="UP000235653"/>
    </source>
</evidence>
<dbReference type="CDD" id="cd12108">
    <property type="entry name" value="Hr-like"/>
    <property type="match status" value="1"/>
</dbReference>
<feature type="domain" description="Hemerythrin-like" evidence="1">
    <location>
        <begin position="3"/>
        <end position="139"/>
    </location>
</feature>
<dbReference type="Pfam" id="PF01814">
    <property type="entry name" value="Hemerythrin"/>
    <property type="match status" value="1"/>
</dbReference>
<proteinExistence type="predicted"/>
<dbReference type="GO" id="GO:0005886">
    <property type="term" value="C:plasma membrane"/>
    <property type="evidence" value="ECO:0007669"/>
    <property type="project" value="TreeGrafter"/>
</dbReference>
<dbReference type="OrthoDB" id="9785474at2"/>
<sequence>MNPTDQLREEHGAILELLSVMDNISQRLNTNEAVDQEDLESIVDFIRIFADKCHHGKEEGLLFPAMEAAGMEGEYGPIAVMLSDHEQGRKYVGELAHGVETYSSDNNNAPMTIIGAISSYTNLLRQHIYKENNILFPMADRLLSPEKQQVLMDGFEELEERVIGLGKHEELHKTLHNLKKAYD</sequence>
<dbReference type="AlphaFoldDB" id="A0A2P5P9Y2"/>
<keyword evidence="3" id="KW-1185">Reference proteome</keyword>
<dbReference type="InterPro" id="IPR012312">
    <property type="entry name" value="Hemerythrin-like"/>
</dbReference>
<dbReference type="PANTHER" id="PTHR39966:SF1">
    <property type="entry name" value="HEMERYTHRIN-LIKE DOMAIN-CONTAINING PROTEIN"/>
    <property type="match status" value="1"/>
</dbReference>
<comment type="caution">
    <text evidence="2">The sequence shown here is derived from an EMBL/GenBank/DDBJ whole genome shotgun (WGS) entry which is preliminary data.</text>
</comment>